<dbReference type="Proteomes" id="UP001524478">
    <property type="component" value="Unassembled WGS sequence"/>
</dbReference>
<reference evidence="5 6" key="1">
    <citation type="submission" date="2022-06" db="EMBL/GenBank/DDBJ databases">
        <title>Isolation of gut microbiota from human fecal samples.</title>
        <authorList>
            <person name="Pamer E.G."/>
            <person name="Barat B."/>
            <person name="Waligurski E."/>
            <person name="Medina S."/>
            <person name="Paddock L."/>
            <person name="Mostad J."/>
        </authorList>
    </citation>
    <scope>NUCLEOTIDE SEQUENCE [LARGE SCALE GENOMIC DNA]</scope>
    <source>
        <strain evidence="5 6">DFI.7.95</strain>
    </source>
</reference>
<comment type="caution">
    <text evidence="5">The sequence shown here is derived from an EMBL/GenBank/DDBJ whole genome shotgun (WGS) entry which is preliminary data.</text>
</comment>
<dbReference type="PANTHER" id="PTHR43309">
    <property type="entry name" value="5-OXOPROLINASE SUBUNIT C"/>
    <property type="match status" value="1"/>
</dbReference>
<proteinExistence type="predicted"/>
<keyword evidence="6" id="KW-1185">Reference proteome</keyword>
<keyword evidence="3" id="KW-0067">ATP-binding</keyword>
<dbReference type="NCBIfam" id="TIGR00724">
    <property type="entry name" value="urea_amlyse_rel"/>
    <property type="match status" value="1"/>
</dbReference>
<evidence type="ECO:0000256" key="1">
    <source>
        <dbReference type="ARBA" id="ARBA00022741"/>
    </source>
</evidence>
<accession>A0ABT1S997</accession>
<gene>
    <name evidence="5" type="ORF">NE686_08140</name>
</gene>
<evidence type="ECO:0000313" key="6">
    <source>
        <dbReference type="Proteomes" id="UP001524478"/>
    </source>
</evidence>
<evidence type="ECO:0000259" key="4">
    <source>
        <dbReference type="SMART" id="SM00797"/>
    </source>
</evidence>
<feature type="domain" description="Carboxyltransferase" evidence="4">
    <location>
        <begin position="25"/>
        <end position="304"/>
    </location>
</feature>
<evidence type="ECO:0000256" key="3">
    <source>
        <dbReference type="ARBA" id="ARBA00022840"/>
    </source>
</evidence>
<evidence type="ECO:0000256" key="2">
    <source>
        <dbReference type="ARBA" id="ARBA00022801"/>
    </source>
</evidence>
<keyword evidence="2" id="KW-0378">Hydrolase</keyword>
<protein>
    <submittedName>
        <fullName evidence="5">Biotin-dependent carboxyltransferase family protein</fullName>
    </submittedName>
</protein>
<dbReference type="InterPro" id="IPR052708">
    <property type="entry name" value="PxpC"/>
</dbReference>
<organism evidence="5 6">
    <name type="scientific">Tissierella carlieri</name>
    <dbReference type="NCBI Taxonomy" id="689904"/>
    <lineage>
        <taxon>Bacteria</taxon>
        <taxon>Bacillati</taxon>
        <taxon>Bacillota</taxon>
        <taxon>Tissierellia</taxon>
        <taxon>Tissierellales</taxon>
        <taxon>Tissierellaceae</taxon>
        <taxon>Tissierella</taxon>
    </lineage>
</organism>
<dbReference type="EMBL" id="JANGAC010000005">
    <property type="protein sequence ID" value="MCQ4923048.1"/>
    <property type="molecule type" value="Genomic_DNA"/>
</dbReference>
<keyword evidence="1" id="KW-0547">Nucleotide-binding</keyword>
<dbReference type="SMART" id="SM00797">
    <property type="entry name" value="AHS2"/>
    <property type="match status" value="1"/>
</dbReference>
<dbReference type="Gene3D" id="2.40.100.10">
    <property type="entry name" value="Cyclophilin-like"/>
    <property type="match status" value="1"/>
</dbReference>
<name>A0ABT1S997_9FIRM</name>
<dbReference type="RefSeq" id="WP_256311107.1">
    <property type="nucleotide sequence ID" value="NZ_JANGAC010000005.1"/>
</dbReference>
<dbReference type="InterPro" id="IPR003778">
    <property type="entry name" value="CT_A_B"/>
</dbReference>
<dbReference type="InterPro" id="IPR029000">
    <property type="entry name" value="Cyclophilin-like_dom_sf"/>
</dbReference>
<dbReference type="Pfam" id="PF02626">
    <property type="entry name" value="CT_A_B"/>
    <property type="match status" value="1"/>
</dbReference>
<dbReference type="PANTHER" id="PTHR43309:SF5">
    <property type="entry name" value="5-OXOPROLINASE SUBUNIT C"/>
    <property type="match status" value="1"/>
</dbReference>
<sequence length="342" mass="38136">MEKIKIIKPGLFTTIQDKGRWGYERFGIPVAGVMDDFAFRVANILVGNHQYSETLETTFSGPEIIFYCDEIISITGADMNPKINGETVPMWTSLLIKAGDILSFSGVVSGVRTYIAFSGGIDVPDIMGSKSTFTRGGLGGYKGRKLVSGDEIKLGSRDLHNSGSYLPQKFLPIYKKEETIRVIMGPQDNYFTDDAIGTFLNSKYTITSEADRMGYRLDGPKIIHKKDADIISDGIVFGSIQVPGHGSPIIMMADRATTGGYTKIATVITPDLSKLGQMGTGNLIRFKKVSLEEAHQIYKEYENTFNKIKDIIDSNRFEFNKIRKFNLKIDRKSYNISIREIK</sequence>
<evidence type="ECO:0000313" key="5">
    <source>
        <dbReference type="EMBL" id="MCQ4923048.1"/>
    </source>
</evidence>
<dbReference type="SUPFAM" id="SSF50891">
    <property type="entry name" value="Cyclophilin-like"/>
    <property type="match status" value="1"/>
</dbReference>